<sequence>MFGDVFGKVSVPWDCSKQIPVIQVVGMKGLVMPFSWFNDEAKGAVQGFDVFGLGVCR</sequence>
<organism evidence="1 2">
    <name type="scientific">Candidatus Promineifilum breve</name>
    <dbReference type="NCBI Taxonomy" id="1806508"/>
    <lineage>
        <taxon>Bacteria</taxon>
        <taxon>Bacillati</taxon>
        <taxon>Chloroflexota</taxon>
        <taxon>Ardenticatenia</taxon>
        <taxon>Candidatus Promineifilales</taxon>
        <taxon>Candidatus Promineifilaceae</taxon>
        <taxon>Candidatus Promineifilum</taxon>
    </lineage>
</organism>
<protein>
    <submittedName>
        <fullName evidence="1">Uncharacterized protein</fullName>
    </submittedName>
</protein>
<gene>
    <name evidence="1" type="ORF">CFX0092_A3492</name>
</gene>
<dbReference type="EMBL" id="LN890655">
    <property type="protein sequence ID" value="CUS05370.2"/>
    <property type="molecule type" value="Genomic_DNA"/>
</dbReference>
<dbReference type="AlphaFoldDB" id="A0A160T8S1"/>
<proteinExistence type="predicted"/>
<evidence type="ECO:0000313" key="1">
    <source>
        <dbReference type="EMBL" id="CUS05370.2"/>
    </source>
</evidence>
<evidence type="ECO:0000313" key="2">
    <source>
        <dbReference type="Proteomes" id="UP000215027"/>
    </source>
</evidence>
<keyword evidence="2" id="KW-1185">Reference proteome</keyword>
<name>A0A160T8S1_9CHLR</name>
<dbReference type="Proteomes" id="UP000215027">
    <property type="component" value="Chromosome I"/>
</dbReference>
<accession>A0A160T8S1</accession>
<dbReference type="KEGG" id="pbf:CFX0092_A3492"/>
<reference evidence="1" key="1">
    <citation type="submission" date="2016-01" db="EMBL/GenBank/DDBJ databases">
        <authorList>
            <person name="Mcilroy J.S."/>
            <person name="Karst M S."/>
            <person name="Albertsen M."/>
        </authorList>
    </citation>
    <scope>NUCLEOTIDE SEQUENCE</scope>
    <source>
        <strain evidence="1">Cfx-K</strain>
    </source>
</reference>